<dbReference type="PANTHER" id="PTHR10353:SF36">
    <property type="entry name" value="LP05116P"/>
    <property type="match status" value="1"/>
</dbReference>
<dbReference type="PRINTS" id="PR00131">
    <property type="entry name" value="GLHYDRLASE1"/>
</dbReference>
<organism evidence="9">
    <name type="scientific">Leptosphaeria maculans (strain JN3 / isolate v23.1.3 / race Av1-4-5-6-7-8)</name>
    <name type="common">Blackleg fungus</name>
    <name type="synonym">Phoma lingam</name>
    <dbReference type="NCBI Taxonomy" id="985895"/>
    <lineage>
        <taxon>Eukaryota</taxon>
        <taxon>Fungi</taxon>
        <taxon>Dikarya</taxon>
        <taxon>Ascomycota</taxon>
        <taxon>Pezizomycotina</taxon>
        <taxon>Dothideomycetes</taxon>
        <taxon>Pleosporomycetidae</taxon>
        <taxon>Pleosporales</taxon>
        <taxon>Pleosporineae</taxon>
        <taxon>Leptosphaeriaceae</taxon>
        <taxon>Plenodomus</taxon>
        <taxon>Plenodomus lingam/Leptosphaeria maculans species complex</taxon>
    </lineage>
</organism>
<name>E5A243_LEPMJ</name>
<comment type="function">
    <text evidence="6">Plays an important role in cellulose degradation. Shows hydrolytic activity against several glycosidic compounds.</text>
</comment>
<evidence type="ECO:0000256" key="4">
    <source>
        <dbReference type="ARBA" id="ARBA00022801"/>
    </source>
</evidence>
<dbReference type="VEuPathDB" id="FungiDB:LEMA_P091690.1"/>
<dbReference type="FunFam" id="3.20.20.80:FF:000011">
    <property type="entry name" value="Cytosolic beta-glucosidase"/>
    <property type="match status" value="1"/>
</dbReference>
<evidence type="ECO:0000256" key="7">
    <source>
        <dbReference type="RuleBase" id="RU003690"/>
    </source>
</evidence>
<dbReference type="GO" id="GO:0030245">
    <property type="term" value="P:cellulose catabolic process"/>
    <property type="evidence" value="ECO:0007669"/>
    <property type="project" value="UniProtKB-ARBA"/>
</dbReference>
<keyword evidence="9" id="KW-1185">Reference proteome</keyword>
<dbReference type="Pfam" id="PF00232">
    <property type="entry name" value="Glyco_hydro_1"/>
    <property type="match status" value="1"/>
</dbReference>
<dbReference type="PANTHER" id="PTHR10353">
    <property type="entry name" value="GLYCOSYL HYDROLASE"/>
    <property type="match status" value="1"/>
</dbReference>
<evidence type="ECO:0000313" key="8">
    <source>
        <dbReference type="EMBL" id="CBX97760.1"/>
    </source>
</evidence>
<dbReference type="SUPFAM" id="SSF51445">
    <property type="entry name" value="(Trans)glycosidases"/>
    <property type="match status" value="1"/>
</dbReference>
<dbReference type="Proteomes" id="UP000002668">
    <property type="component" value="Genome"/>
</dbReference>
<evidence type="ECO:0000256" key="5">
    <source>
        <dbReference type="ARBA" id="ARBA00023295"/>
    </source>
</evidence>
<protein>
    <recommendedName>
        <fullName evidence="3">beta-glucosidase</fullName>
        <ecNumber evidence="3">3.2.1.21</ecNumber>
    </recommendedName>
</protein>
<evidence type="ECO:0000256" key="3">
    <source>
        <dbReference type="ARBA" id="ARBA00012744"/>
    </source>
</evidence>
<dbReference type="OrthoDB" id="65569at2759"/>
<evidence type="ECO:0000256" key="1">
    <source>
        <dbReference type="ARBA" id="ARBA00000448"/>
    </source>
</evidence>
<gene>
    <name evidence="8" type="ORF">LEMA_P091690.1</name>
</gene>
<sequence>MCSLGTTVTISGGGVVGAIEGTTNSKAAHLRSTERRQVSCLCSCASDKQAVVYGSTLEHGYGGTFSVTNTASPSTTAGYMKYSCPVIQASPTSFHCQRDGLNSHSHNVAVILTKGLPVGLCYSKIEGAPHEDGRADSIWDTFCRIPGKIAGGESGDVACDSYHRTAEDIALLKELGAKSYRFSLSWSRIIPLGGRNDPVNEKGIQHYIKFVDDLRAAGIEPLITLFHWDLPDNLHKRYGGMLNKDEFVKDFENYARVCFKAFGSKVKFWITFNEPWCSSVLGYGTGLFAPGRCSDRSKSAEGDSSREPWIVGHSLLVAHGAAVKAYRNDFKHKDGGQIGITLNGDWTEPWDPEDAKDREACDRKLEFSICWFGDPIYFGNYPDSMRKQLGDRLPRFTPEEVALVKGSNDFYGMNHYCAHYIRHKDTEPELDDHVGNLDILQQNKQGEWIGPETQSLWLRPMPLGFRKLIKWLSDRYGGPTFYVTENGTSVKGENELPLEQLLDDEFRCEYFRGYVGALADAHTIDGVDVRGYSAWSLMDNFEWAEGYTTRFGVTFVDYKGAQKRYPKKSAREISQIFDRYIRKE</sequence>
<dbReference type="eggNOG" id="KOG0626">
    <property type="taxonomic scope" value="Eukaryota"/>
</dbReference>
<proteinExistence type="inferred from homology"/>
<dbReference type="HOGENOM" id="CLU_001859_1_2_1"/>
<accession>E5A243</accession>
<comment type="similarity">
    <text evidence="2 7">Belongs to the glycosyl hydrolase 1 family.</text>
</comment>
<dbReference type="AlphaFoldDB" id="E5A243"/>
<keyword evidence="5" id="KW-0326">Glycosidase</keyword>
<evidence type="ECO:0000256" key="6">
    <source>
        <dbReference type="ARBA" id="ARBA00056775"/>
    </source>
</evidence>
<keyword evidence="4" id="KW-0378">Hydrolase</keyword>
<dbReference type="InParanoid" id="E5A243"/>
<dbReference type="EMBL" id="FP929132">
    <property type="protein sequence ID" value="CBX97760.1"/>
    <property type="molecule type" value="Genomic_DNA"/>
</dbReference>
<dbReference type="Gene3D" id="3.20.20.80">
    <property type="entry name" value="Glycosidases"/>
    <property type="match status" value="1"/>
</dbReference>
<evidence type="ECO:0000256" key="2">
    <source>
        <dbReference type="ARBA" id="ARBA00010838"/>
    </source>
</evidence>
<dbReference type="GO" id="GO:0080079">
    <property type="term" value="F:cellobiose glucosidase activity"/>
    <property type="evidence" value="ECO:0007669"/>
    <property type="project" value="UniProtKB-ARBA"/>
</dbReference>
<dbReference type="InterPro" id="IPR001360">
    <property type="entry name" value="Glyco_hydro_1"/>
</dbReference>
<dbReference type="CAZy" id="GH1">
    <property type="family name" value="Glycoside Hydrolase Family 1"/>
</dbReference>
<dbReference type="STRING" id="985895.E5A243"/>
<reference evidence="9" key="1">
    <citation type="journal article" date="2011" name="Nat. Commun.">
        <title>Effector diversification within compartments of the Leptosphaeria maculans genome affected by Repeat-Induced Point mutations.</title>
        <authorList>
            <person name="Rouxel T."/>
            <person name="Grandaubert J."/>
            <person name="Hane J.K."/>
            <person name="Hoede C."/>
            <person name="van de Wouw A.P."/>
            <person name="Couloux A."/>
            <person name="Dominguez V."/>
            <person name="Anthouard V."/>
            <person name="Bally P."/>
            <person name="Bourras S."/>
            <person name="Cozijnsen A.J."/>
            <person name="Ciuffetti L.M."/>
            <person name="Degrave A."/>
            <person name="Dilmaghani A."/>
            <person name="Duret L."/>
            <person name="Fudal I."/>
            <person name="Goodwin S.B."/>
            <person name="Gout L."/>
            <person name="Glaser N."/>
            <person name="Linglin J."/>
            <person name="Kema G.H.J."/>
            <person name="Lapalu N."/>
            <person name="Lawrence C.B."/>
            <person name="May K."/>
            <person name="Meyer M."/>
            <person name="Ollivier B."/>
            <person name="Poulain J."/>
            <person name="Schoch C.L."/>
            <person name="Simon A."/>
            <person name="Spatafora J.W."/>
            <person name="Stachowiak A."/>
            <person name="Turgeon B.G."/>
            <person name="Tyler B.M."/>
            <person name="Vincent D."/>
            <person name="Weissenbach J."/>
            <person name="Amselem J."/>
            <person name="Quesneville H."/>
            <person name="Oliver R.P."/>
            <person name="Wincker P."/>
            <person name="Balesdent M.-H."/>
            <person name="Howlett B.J."/>
        </authorList>
    </citation>
    <scope>NUCLEOTIDE SEQUENCE [LARGE SCALE GENOMIC DNA]</scope>
    <source>
        <strain evidence="9">JN3 / isolate v23.1.3 / race Av1-4-5-6-7-8</strain>
    </source>
</reference>
<dbReference type="OMA" id="HGSNDFY"/>
<dbReference type="EC" id="3.2.1.21" evidence="3"/>
<evidence type="ECO:0000313" key="9">
    <source>
        <dbReference type="Proteomes" id="UP000002668"/>
    </source>
</evidence>
<comment type="catalytic activity">
    <reaction evidence="1">
        <text>Hydrolysis of terminal, non-reducing beta-D-glucosyl residues with release of beta-D-glucose.</text>
        <dbReference type="EC" id="3.2.1.21"/>
    </reaction>
</comment>
<dbReference type="InterPro" id="IPR017853">
    <property type="entry name" value="GH"/>
</dbReference>